<feature type="non-terminal residue" evidence="1">
    <location>
        <position position="44"/>
    </location>
</feature>
<accession>X0XQC9</accession>
<dbReference type="AlphaFoldDB" id="X0XQC9"/>
<proteinExistence type="predicted"/>
<dbReference type="EMBL" id="BARS01059461">
    <property type="protein sequence ID" value="GAG45445.1"/>
    <property type="molecule type" value="Genomic_DNA"/>
</dbReference>
<evidence type="ECO:0000313" key="1">
    <source>
        <dbReference type="EMBL" id="GAG45445.1"/>
    </source>
</evidence>
<reference evidence="1" key="1">
    <citation type="journal article" date="2014" name="Front. Microbiol.">
        <title>High frequency of phylogenetically diverse reductive dehalogenase-homologous genes in deep subseafloor sedimentary metagenomes.</title>
        <authorList>
            <person name="Kawai M."/>
            <person name="Futagami T."/>
            <person name="Toyoda A."/>
            <person name="Takaki Y."/>
            <person name="Nishi S."/>
            <person name="Hori S."/>
            <person name="Arai W."/>
            <person name="Tsubouchi T."/>
            <person name="Morono Y."/>
            <person name="Uchiyama I."/>
            <person name="Ito T."/>
            <person name="Fujiyama A."/>
            <person name="Inagaki F."/>
            <person name="Takami H."/>
        </authorList>
    </citation>
    <scope>NUCLEOTIDE SEQUENCE</scope>
    <source>
        <strain evidence="1">Expedition CK06-06</strain>
    </source>
</reference>
<sequence>SWGYFIEVSLNNKSTYEANSYSGIDIVGFEGNEVGESDNWFDIE</sequence>
<comment type="caution">
    <text evidence="1">The sequence shown here is derived from an EMBL/GenBank/DDBJ whole genome shotgun (WGS) entry which is preliminary data.</text>
</comment>
<gene>
    <name evidence="1" type="ORF">S01H1_86113</name>
</gene>
<name>X0XQC9_9ZZZZ</name>
<organism evidence="1">
    <name type="scientific">marine sediment metagenome</name>
    <dbReference type="NCBI Taxonomy" id="412755"/>
    <lineage>
        <taxon>unclassified sequences</taxon>
        <taxon>metagenomes</taxon>
        <taxon>ecological metagenomes</taxon>
    </lineage>
</organism>
<feature type="non-terminal residue" evidence="1">
    <location>
        <position position="1"/>
    </location>
</feature>
<protein>
    <submittedName>
        <fullName evidence="1">Uncharacterized protein</fullName>
    </submittedName>
</protein>